<evidence type="ECO:0000313" key="2">
    <source>
        <dbReference type="Proteomes" id="UP001062846"/>
    </source>
</evidence>
<comment type="caution">
    <text evidence="1">The sequence shown here is derived from an EMBL/GenBank/DDBJ whole genome shotgun (WGS) entry which is preliminary data.</text>
</comment>
<sequence>MDLEVVKSDLAQLSMESACEENGKMHQGICPSEPIIFGSHDVDEPVNIKGISASVPDVPKDVVDEWPEAQKIHSFFFVKYRSYEDPKLKAQLEYADSDLRKKDQARSQLIEKMRAKKSAKFELDEQIRPLRTENDQYWTIMGEKRKEMEPLQHALGKLRNPNSVNREKGVGLCSSEDELNYVIKSLHYRIQHESIPLSEEKQLLRDIKLLEGTREKVIANDAMRVKIQDSLGEKDVIQDQVKLMGVNLDGVRKDMQAVKDKIKTLVQERDIIKNEITKLDAEVTAATESRDAAYKKLWELRNQRDKGATPGPLTLSPMKLSCVFACRNPNNSNVKFLVFADGTRGMEYQDIAGLFLETVEGEWEMNSCYFQNREFLYEVKGLAAKKDIGALKEKEKKEVEKFMSQWNGSKDFRDDYERRILPSLDMRQLSRDGRIRNPDEKPLVVQEARHSYENVTVTKTNIKRPTKEDSISSTVAVPVVEEVTKEAKSKPQKEAKNNKPISSGKPMEPIELEDKGEFYVPEKVQKDLPPKANEVVDEAKLKEMKREEEIAKAKLALERKKKLAEKAAAKAAIKAQKEAEKKLKAILHCYPPFFR</sequence>
<gene>
    <name evidence="1" type="ORF">RHMOL_Rhmol04G0038000</name>
</gene>
<protein>
    <submittedName>
        <fullName evidence="1">Uncharacterized protein</fullName>
    </submittedName>
</protein>
<keyword evidence="2" id="KW-1185">Reference proteome</keyword>
<name>A0ACC0NY30_RHOML</name>
<evidence type="ECO:0000313" key="1">
    <source>
        <dbReference type="EMBL" id="KAI8557796.1"/>
    </source>
</evidence>
<organism evidence="1 2">
    <name type="scientific">Rhododendron molle</name>
    <name type="common">Chinese azalea</name>
    <name type="synonym">Azalea mollis</name>
    <dbReference type="NCBI Taxonomy" id="49168"/>
    <lineage>
        <taxon>Eukaryota</taxon>
        <taxon>Viridiplantae</taxon>
        <taxon>Streptophyta</taxon>
        <taxon>Embryophyta</taxon>
        <taxon>Tracheophyta</taxon>
        <taxon>Spermatophyta</taxon>
        <taxon>Magnoliopsida</taxon>
        <taxon>eudicotyledons</taxon>
        <taxon>Gunneridae</taxon>
        <taxon>Pentapetalae</taxon>
        <taxon>asterids</taxon>
        <taxon>Ericales</taxon>
        <taxon>Ericaceae</taxon>
        <taxon>Ericoideae</taxon>
        <taxon>Rhodoreae</taxon>
        <taxon>Rhododendron</taxon>
    </lineage>
</organism>
<proteinExistence type="predicted"/>
<dbReference type="Proteomes" id="UP001062846">
    <property type="component" value="Chromosome 4"/>
</dbReference>
<reference evidence="1" key="1">
    <citation type="submission" date="2022-02" db="EMBL/GenBank/DDBJ databases">
        <title>Plant Genome Project.</title>
        <authorList>
            <person name="Zhang R.-G."/>
        </authorList>
    </citation>
    <scope>NUCLEOTIDE SEQUENCE</scope>
    <source>
        <strain evidence="1">AT1</strain>
    </source>
</reference>
<accession>A0ACC0NY30</accession>
<dbReference type="EMBL" id="CM046391">
    <property type="protein sequence ID" value="KAI8557796.1"/>
    <property type="molecule type" value="Genomic_DNA"/>
</dbReference>